<keyword evidence="2" id="KW-1185">Reference proteome</keyword>
<sequence>MSLNLAVKYADVIHSVILQSAISKINPELLKSVIASGFAANKTTPENGNQFSNKSFDLC</sequence>
<reference evidence="1 2" key="1">
    <citation type="journal article" date="2006" name="Science">
        <title>The genome of black cottonwood, Populus trichocarpa (Torr. &amp; Gray).</title>
        <authorList>
            <person name="Tuskan G.A."/>
            <person name="Difazio S."/>
            <person name="Jansson S."/>
            <person name="Bohlmann J."/>
            <person name="Grigoriev I."/>
            <person name="Hellsten U."/>
            <person name="Putnam N."/>
            <person name="Ralph S."/>
            <person name="Rombauts S."/>
            <person name="Salamov A."/>
            <person name="Schein J."/>
            <person name="Sterck L."/>
            <person name="Aerts A."/>
            <person name="Bhalerao R.R."/>
            <person name="Bhalerao R.P."/>
            <person name="Blaudez D."/>
            <person name="Boerjan W."/>
            <person name="Brun A."/>
            <person name="Brunner A."/>
            <person name="Busov V."/>
            <person name="Campbell M."/>
            <person name="Carlson J."/>
            <person name="Chalot M."/>
            <person name="Chapman J."/>
            <person name="Chen G.L."/>
            <person name="Cooper D."/>
            <person name="Coutinho P.M."/>
            <person name="Couturier J."/>
            <person name="Covert S."/>
            <person name="Cronk Q."/>
            <person name="Cunningham R."/>
            <person name="Davis J."/>
            <person name="Degroeve S."/>
            <person name="Dejardin A."/>
            <person name="Depamphilis C."/>
            <person name="Detter J."/>
            <person name="Dirks B."/>
            <person name="Dubchak I."/>
            <person name="Duplessis S."/>
            <person name="Ehlting J."/>
            <person name="Ellis B."/>
            <person name="Gendler K."/>
            <person name="Goodstein D."/>
            <person name="Gribskov M."/>
            <person name="Grimwood J."/>
            <person name="Groover A."/>
            <person name="Gunter L."/>
            <person name="Hamberger B."/>
            <person name="Heinze B."/>
            <person name="Helariutta Y."/>
            <person name="Henrissat B."/>
            <person name="Holligan D."/>
            <person name="Holt R."/>
            <person name="Huang W."/>
            <person name="Islam-Faridi N."/>
            <person name="Jones S."/>
            <person name="Jones-Rhoades M."/>
            <person name="Jorgensen R."/>
            <person name="Joshi C."/>
            <person name="Kangasjarvi J."/>
            <person name="Karlsson J."/>
            <person name="Kelleher C."/>
            <person name="Kirkpatrick R."/>
            <person name="Kirst M."/>
            <person name="Kohler A."/>
            <person name="Kalluri U."/>
            <person name="Larimer F."/>
            <person name="Leebens-Mack J."/>
            <person name="Leple J.C."/>
            <person name="Locascio P."/>
            <person name="Lou Y."/>
            <person name="Lucas S."/>
            <person name="Martin F."/>
            <person name="Montanini B."/>
            <person name="Napoli C."/>
            <person name="Nelson D.R."/>
            <person name="Nelson C."/>
            <person name="Nieminen K."/>
            <person name="Nilsson O."/>
            <person name="Pereda V."/>
            <person name="Peter G."/>
            <person name="Philippe R."/>
            <person name="Pilate G."/>
            <person name="Poliakov A."/>
            <person name="Razumovskaya J."/>
            <person name="Richardson P."/>
            <person name="Rinaldi C."/>
            <person name="Ritland K."/>
            <person name="Rouze P."/>
            <person name="Ryaboy D."/>
            <person name="Schmutz J."/>
            <person name="Schrader J."/>
            <person name="Segerman B."/>
            <person name="Shin H."/>
            <person name="Siddiqui A."/>
            <person name="Sterky F."/>
            <person name="Terry A."/>
            <person name="Tsai C.J."/>
            <person name="Uberbacher E."/>
            <person name="Unneberg P."/>
            <person name="Vahala J."/>
            <person name="Wall K."/>
            <person name="Wessler S."/>
            <person name="Yang G."/>
            <person name="Yin T."/>
            <person name="Douglas C."/>
            <person name="Marra M."/>
            <person name="Sandberg G."/>
            <person name="Van de Peer Y."/>
            <person name="Rokhsar D."/>
        </authorList>
    </citation>
    <scope>NUCLEOTIDE SEQUENCE [LARGE SCALE GENOMIC DNA]</scope>
    <source>
        <strain evidence="2">cv. Nisqually</strain>
    </source>
</reference>
<dbReference type="Proteomes" id="UP000006729">
    <property type="component" value="Chromosome 13"/>
</dbReference>
<gene>
    <name evidence="1" type="ORF">POPTR_013G018900</name>
</gene>
<organism evidence="1 2">
    <name type="scientific">Populus trichocarpa</name>
    <name type="common">Western balsam poplar</name>
    <name type="synonym">Populus balsamifera subsp. trichocarpa</name>
    <dbReference type="NCBI Taxonomy" id="3694"/>
    <lineage>
        <taxon>Eukaryota</taxon>
        <taxon>Viridiplantae</taxon>
        <taxon>Streptophyta</taxon>
        <taxon>Embryophyta</taxon>
        <taxon>Tracheophyta</taxon>
        <taxon>Spermatophyta</taxon>
        <taxon>Magnoliopsida</taxon>
        <taxon>eudicotyledons</taxon>
        <taxon>Gunneridae</taxon>
        <taxon>Pentapetalae</taxon>
        <taxon>rosids</taxon>
        <taxon>fabids</taxon>
        <taxon>Malpighiales</taxon>
        <taxon>Salicaceae</taxon>
        <taxon>Saliceae</taxon>
        <taxon>Populus</taxon>
    </lineage>
</organism>
<proteinExistence type="predicted"/>
<dbReference type="AlphaFoldDB" id="B9I7K3"/>
<dbReference type="EMBL" id="CM009302">
    <property type="protein sequence ID" value="PNT06218.1"/>
    <property type="molecule type" value="Genomic_DNA"/>
</dbReference>
<dbReference type="InParanoid" id="B9I7K3"/>
<evidence type="ECO:0000313" key="1">
    <source>
        <dbReference type="EMBL" id="PNT06218.1"/>
    </source>
</evidence>
<protein>
    <submittedName>
        <fullName evidence="1">Uncharacterized protein</fullName>
    </submittedName>
</protein>
<evidence type="ECO:0000313" key="2">
    <source>
        <dbReference type="Proteomes" id="UP000006729"/>
    </source>
</evidence>
<name>B9I7K3_POPTR</name>
<dbReference type="HOGENOM" id="CLU_2965282_0_0_1"/>
<accession>B9I7K3</accession>